<dbReference type="Pfam" id="PF13365">
    <property type="entry name" value="Trypsin_2"/>
    <property type="match status" value="1"/>
</dbReference>
<dbReference type="EMBL" id="FQZR01000005">
    <property type="protein sequence ID" value="SHJ38506.1"/>
    <property type="molecule type" value="Genomic_DNA"/>
</dbReference>
<dbReference type="AlphaFoldDB" id="A0A8G2CAR6"/>
<reference evidence="5 6" key="1">
    <citation type="submission" date="2016-11" db="EMBL/GenBank/DDBJ databases">
        <authorList>
            <person name="Varghese N."/>
            <person name="Submissions S."/>
        </authorList>
    </citation>
    <scope>NUCLEOTIDE SEQUENCE [LARGE SCALE GENOMIC DNA]</scope>
    <source>
        <strain evidence="5 6">DSM 17919</strain>
    </source>
</reference>
<keyword evidence="7" id="KW-1185">Reference proteome</keyword>
<dbReference type="InterPro" id="IPR009003">
    <property type="entry name" value="Peptidase_S1_PA"/>
</dbReference>
<protein>
    <submittedName>
        <fullName evidence="4 5">Serine protease</fullName>
    </submittedName>
</protein>
<dbReference type="Proteomes" id="UP000184001">
    <property type="component" value="Unassembled WGS sequence"/>
</dbReference>
<evidence type="ECO:0000313" key="7">
    <source>
        <dbReference type="Proteomes" id="UP001568358"/>
    </source>
</evidence>
<keyword evidence="2 5" id="KW-0645">Protease</keyword>
<dbReference type="Proteomes" id="UP001568358">
    <property type="component" value="Unassembled WGS sequence"/>
</dbReference>
<comment type="similarity">
    <text evidence="1">Belongs to the peptidase S1C family.</text>
</comment>
<dbReference type="PRINTS" id="PR00834">
    <property type="entry name" value="PROTEASES2C"/>
</dbReference>
<dbReference type="Gene3D" id="2.40.10.10">
    <property type="entry name" value="Trypsin-like serine proteases"/>
    <property type="match status" value="2"/>
</dbReference>
<dbReference type="EMBL" id="JBFSOO010000002">
    <property type="protein sequence ID" value="MEZ6852586.1"/>
    <property type="molecule type" value="Genomic_DNA"/>
</dbReference>
<evidence type="ECO:0000313" key="6">
    <source>
        <dbReference type="Proteomes" id="UP000184001"/>
    </source>
</evidence>
<accession>A0A8G2CAR6</accession>
<dbReference type="SUPFAM" id="SSF50494">
    <property type="entry name" value="Trypsin-like serine proteases"/>
    <property type="match status" value="1"/>
</dbReference>
<dbReference type="PANTHER" id="PTHR43343">
    <property type="entry name" value="PEPTIDASE S12"/>
    <property type="match status" value="1"/>
</dbReference>
<reference evidence="4 7" key="2">
    <citation type="submission" date="2024-07" db="EMBL/GenBank/DDBJ databases">
        <title>Active virus-host system and metabolic interactions in a Lokiarchaeon culture.</title>
        <authorList>
            <person name="Ponce Toledo R.I."/>
            <person name="Rodrigues Oliveira T."/>
            <person name="Schleper C."/>
        </authorList>
    </citation>
    <scope>NUCLEOTIDE SEQUENCE [LARGE SCALE GENOMIC DNA]</scope>
    <source>
        <strain evidence="4 7">B35</strain>
    </source>
</reference>
<dbReference type="InterPro" id="IPR051201">
    <property type="entry name" value="Chloro_Bact_Ser_Proteases"/>
</dbReference>
<evidence type="ECO:0000256" key="3">
    <source>
        <dbReference type="ARBA" id="ARBA00022801"/>
    </source>
</evidence>
<dbReference type="InterPro" id="IPR001940">
    <property type="entry name" value="Peptidase_S1C"/>
</dbReference>
<evidence type="ECO:0000256" key="1">
    <source>
        <dbReference type="ARBA" id="ARBA00010541"/>
    </source>
</evidence>
<name>A0A8G2CAR6_9BACT</name>
<proteinExistence type="inferred from homology"/>
<keyword evidence="3" id="KW-0378">Hydrolase</keyword>
<comment type="caution">
    <text evidence="5">The sequence shown here is derived from an EMBL/GenBank/DDBJ whole genome shotgun (WGS) entry which is preliminary data.</text>
</comment>
<evidence type="ECO:0000256" key="2">
    <source>
        <dbReference type="ARBA" id="ARBA00022670"/>
    </source>
</evidence>
<sequence>MYTTSAEKFTGGCMMLMRQDKCGAAFLGSCFLVHEDGFMLTTGHIFGDNHQDLCVVPYSPESTDFQTISREHVRSIPVEVISVDNERDIALLAMDVDADIVMPDFLLGNTESLRLGTPLVSLGYPFGFQNMHHLTAVSSIVSSKLMSPLGNNHILFDTRVHAGDVGGPLISINEDCIVGVVCGRYCPMADGSSISAYSREQALDTDLSYAIAIEHGIALIEKEGLDVI</sequence>
<dbReference type="GO" id="GO:0006508">
    <property type="term" value="P:proteolysis"/>
    <property type="evidence" value="ECO:0007669"/>
    <property type="project" value="UniProtKB-KW"/>
</dbReference>
<dbReference type="RefSeq" id="WP_020000986.1">
    <property type="nucleotide sequence ID" value="NZ_CP192217.1"/>
</dbReference>
<evidence type="ECO:0000313" key="4">
    <source>
        <dbReference type="EMBL" id="MEZ6852586.1"/>
    </source>
</evidence>
<dbReference type="PANTHER" id="PTHR43343:SF3">
    <property type="entry name" value="PROTEASE DO-LIKE 8, CHLOROPLASTIC"/>
    <property type="match status" value="1"/>
</dbReference>
<organism evidence="5 6">
    <name type="scientific">Halodesulfovibrio aestuarii</name>
    <dbReference type="NCBI Taxonomy" id="126333"/>
    <lineage>
        <taxon>Bacteria</taxon>
        <taxon>Pseudomonadati</taxon>
        <taxon>Thermodesulfobacteriota</taxon>
        <taxon>Desulfovibrionia</taxon>
        <taxon>Desulfovibrionales</taxon>
        <taxon>Desulfovibrionaceae</taxon>
        <taxon>Halodesulfovibrio</taxon>
    </lineage>
</organism>
<dbReference type="InterPro" id="IPR043504">
    <property type="entry name" value="Peptidase_S1_PA_chymotrypsin"/>
</dbReference>
<evidence type="ECO:0000313" key="5">
    <source>
        <dbReference type="EMBL" id="SHJ38506.1"/>
    </source>
</evidence>
<dbReference type="GO" id="GO:0004252">
    <property type="term" value="F:serine-type endopeptidase activity"/>
    <property type="evidence" value="ECO:0007669"/>
    <property type="project" value="InterPro"/>
</dbReference>
<gene>
    <name evidence="4" type="ORF">AB2Z07_03420</name>
    <name evidence="5" type="ORF">SAMN05660830_02313</name>
</gene>